<gene>
    <name evidence="2" type="ORF">C8D91_0665</name>
</gene>
<dbReference type="Proteomes" id="UP000295724">
    <property type="component" value="Unassembled WGS sequence"/>
</dbReference>
<comment type="caution">
    <text evidence="2">The sequence shown here is derived from an EMBL/GenBank/DDBJ whole genome shotgun (WGS) entry which is preliminary data.</text>
</comment>
<accession>A0A4R6XYS9</accession>
<organism evidence="2 3">
    <name type="scientific">Marinicella litoralis</name>
    <dbReference type="NCBI Taxonomy" id="644220"/>
    <lineage>
        <taxon>Bacteria</taxon>
        <taxon>Pseudomonadati</taxon>
        <taxon>Pseudomonadota</taxon>
        <taxon>Gammaproteobacteria</taxon>
        <taxon>Lysobacterales</taxon>
        <taxon>Marinicellaceae</taxon>
        <taxon>Marinicella</taxon>
    </lineage>
</organism>
<evidence type="ECO:0000313" key="3">
    <source>
        <dbReference type="Proteomes" id="UP000295724"/>
    </source>
</evidence>
<dbReference type="AlphaFoldDB" id="A0A4R6XYS9"/>
<feature type="region of interest" description="Disordered" evidence="1">
    <location>
        <begin position="28"/>
        <end position="68"/>
    </location>
</feature>
<evidence type="ECO:0000256" key="1">
    <source>
        <dbReference type="SAM" id="MobiDB-lite"/>
    </source>
</evidence>
<sequence>MKAEHSLPVTTNKAVVLTATAFLLNSNNKPMPTTQLKPQTYPESQSVFRGTRTNSRANRQEGKRGSYPCQSVVERSETEIGSLVLRAQPVFRGTRTNSRANRQEGKRGSYPCQSVVERSETEIGSLVLRAQPVFRGTRKEGKRGSYDV</sequence>
<dbReference type="EMBL" id="SNZB01000001">
    <property type="protein sequence ID" value="TDR23799.1"/>
    <property type="molecule type" value="Genomic_DNA"/>
</dbReference>
<proteinExistence type="predicted"/>
<name>A0A4R6XYS9_9GAMM</name>
<feature type="region of interest" description="Disordered" evidence="1">
    <location>
        <begin position="91"/>
        <end position="111"/>
    </location>
</feature>
<feature type="compositionally biased region" description="Polar residues" evidence="1">
    <location>
        <begin position="28"/>
        <end position="57"/>
    </location>
</feature>
<evidence type="ECO:0000313" key="2">
    <source>
        <dbReference type="EMBL" id="TDR23799.1"/>
    </source>
</evidence>
<reference evidence="2 3" key="1">
    <citation type="submission" date="2019-03" db="EMBL/GenBank/DDBJ databases">
        <title>Genomic Encyclopedia of Type Strains, Phase IV (KMG-IV): sequencing the most valuable type-strain genomes for metagenomic binning, comparative biology and taxonomic classification.</title>
        <authorList>
            <person name="Goeker M."/>
        </authorList>
    </citation>
    <scope>NUCLEOTIDE SEQUENCE [LARGE SCALE GENOMIC DNA]</scope>
    <source>
        <strain evidence="2 3">DSM 25488</strain>
    </source>
</reference>
<protein>
    <submittedName>
        <fullName evidence="2">Uncharacterized protein</fullName>
    </submittedName>
</protein>
<keyword evidence="3" id="KW-1185">Reference proteome</keyword>